<dbReference type="SUPFAM" id="SSF52540">
    <property type="entry name" value="P-loop containing nucleoside triphosphate hydrolases"/>
    <property type="match status" value="1"/>
</dbReference>
<sequence length="508" mass="57146">MTLRPILAICGTTGVGKSKLAIELALAISNASKNNPSYPWQGARVINADAMQVYAGMDILTNKVTEEEQCGVEHLLMGFKKPGEQYVVGQWVKDAISAIDESHQQRKLPIVVGGTSYWIQHLVFPGRLVSSPEETNSDLRKGAPSAPLAIALEATPPNLLDTYNNLPDEPPSADTHPEEAYSLHSLLSSLDPIVASRWHWKDTRKVLRSLQIIKQTGRLSSDIIREQAKTVPEPRYRTLFLWLYAKPEVLHPRLDVRVDEMMQRGLLQEVKELTELANDSISISQEHTGESTQETDYTLGIYQSIGYREFSQYLSSPHTPMREKTYANAIERMKISTRKYAKKQVRWIRNSLLPMVNAVNGTEVERQIVPAYLLDATELGDSWNTNVRQVAEQITQDFLSERPLLAPLSLSEAAREMLSIPEKATNPEAKLEARRKAICPICTLDETQPVMIEEGREWQAHIGTRVHKRLAQKAKGSPDEQQRDRRRGNPDQGDANVDFNLSSLGNEQ</sequence>
<evidence type="ECO:0000313" key="6">
    <source>
        <dbReference type="EMBL" id="KAH8108186.1"/>
    </source>
</evidence>
<organism evidence="6 7">
    <name type="scientific">Cristinia sonorae</name>
    <dbReference type="NCBI Taxonomy" id="1940300"/>
    <lineage>
        <taxon>Eukaryota</taxon>
        <taxon>Fungi</taxon>
        <taxon>Dikarya</taxon>
        <taxon>Basidiomycota</taxon>
        <taxon>Agaricomycotina</taxon>
        <taxon>Agaricomycetes</taxon>
        <taxon>Agaricomycetidae</taxon>
        <taxon>Agaricales</taxon>
        <taxon>Pleurotineae</taxon>
        <taxon>Stephanosporaceae</taxon>
        <taxon>Cristinia</taxon>
    </lineage>
</organism>
<dbReference type="OrthoDB" id="775260at2759"/>
<dbReference type="InterPro" id="IPR027417">
    <property type="entry name" value="P-loop_NTPase"/>
</dbReference>
<protein>
    <submittedName>
        <fullName evidence="6">tRNA isopentenyltransferase</fullName>
    </submittedName>
</protein>
<keyword evidence="2" id="KW-0808">Transferase</keyword>
<dbReference type="InterPro" id="IPR039657">
    <property type="entry name" value="Dimethylallyltransferase"/>
</dbReference>
<comment type="caution">
    <text evidence="6">The sequence shown here is derived from an EMBL/GenBank/DDBJ whole genome shotgun (WGS) entry which is preliminary data.</text>
</comment>
<evidence type="ECO:0000313" key="7">
    <source>
        <dbReference type="Proteomes" id="UP000813824"/>
    </source>
</evidence>
<proteinExistence type="inferred from homology"/>
<keyword evidence="7" id="KW-1185">Reference proteome</keyword>
<feature type="compositionally biased region" description="Basic and acidic residues" evidence="5">
    <location>
        <begin position="476"/>
        <end position="489"/>
    </location>
</feature>
<keyword evidence="3" id="KW-0547">Nucleotide-binding</keyword>
<accession>A0A8K0XX42</accession>
<evidence type="ECO:0000256" key="4">
    <source>
        <dbReference type="ARBA" id="ARBA00022840"/>
    </source>
</evidence>
<feature type="region of interest" description="Disordered" evidence="5">
    <location>
        <begin position="467"/>
        <end position="508"/>
    </location>
</feature>
<dbReference type="PANTHER" id="PTHR11088">
    <property type="entry name" value="TRNA DIMETHYLALLYLTRANSFERASE"/>
    <property type="match status" value="1"/>
</dbReference>
<feature type="compositionally biased region" description="Polar residues" evidence="5">
    <location>
        <begin position="499"/>
        <end position="508"/>
    </location>
</feature>
<dbReference type="InterPro" id="IPR018022">
    <property type="entry name" value="IPT"/>
</dbReference>
<dbReference type="Proteomes" id="UP000813824">
    <property type="component" value="Unassembled WGS sequence"/>
</dbReference>
<dbReference type="GO" id="GO:0005739">
    <property type="term" value="C:mitochondrion"/>
    <property type="evidence" value="ECO:0007669"/>
    <property type="project" value="TreeGrafter"/>
</dbReference>
<keyword evidence="4" id="KW-0067">ATP-binding</keyword>
<evidence type="ECO:0000256" key="5">
    <source>
        <dbReference type="SAM" id="MobiDB-lite"/>
    </source>
</evidence>
<evidence type="ECO:0000256" key="1">
    <source>
        <dbReference type="ARBA" id="ARBA00005842"/>
    </source>
</evidence>
<dbReference type="GO" id="GO:0006400">
    <property type="term" value="P:tRNA modification"/>
    <property type="evidence" value="ECO:0007669"/>
    <property type="project" value="TreeGrafter"/>
</dbReference>
<comment type="similarity">
    <text evidence="1">Belongs to the IPP transferase family.</text>
</comment>
<dbReference type="PANTHER" id="PTHR11088:SF89">
    <property type="entry name" value="TRNA DIMETHYLALLYLTRANSFERASE"/>
    <property type="match status" value="1"/>
</dbReference>
<dbReference type="AlphaFoldDB" id="A0A8K0XX42"/>
<dbReference type="GO" id="GO:0052381">
    <property type="term" value="F:tRNA dimethylallyltransferase activity"/>
    <property type="evidence" value="ECO:0007669"/>
    <property type="project" value="InterPro"/>
</dbReference>
<dbReference type="EMBL" id="JAEVFJ010000001">
    <property type="protein sequence ID" value="KAH8108186.1"/>
    <property type="molecule type" value="Genomic_DNA"/>
</dbReference>
<reference evidence="6" key="1">
    <citation type="journal article" date="2021" name="New Phytol.">
        <title>Evolutionary innovations through gain and loss of genes in the ectomycorrhizal Boletales.</title>
        <authorList>
            <person name="Wu G."/>
            <person name="Miyauchi S."/>
            <person name="Morin E."/>
            <person name="Kuo A."/>
            <person name="Drula E."/>
            <person name="Varga T."/>
            <person name="Kohler A."/>
            <person name="Feng B."/>
            <person name="Cao Y."/>
            <person name="Lipzen A."/>
            <person name="Daum C."/>
            <person name="Hundley H."/>
            <person name="Pangilinan J."/>
            <person name="Johnson J."/>
            <person name="Barry K."/>
            <person name="LaButti K."/>
            <person name="Ng V."/>
            <person name="Ahrendt S."/>
            <person name="Min B."/>
            <person name="Choi I.G."/>
            <person name="Park H."/>
            <person name="Plett J.M."/>
            <person name="Magnuson J."/>
            <person name="Spatafora J.W."/>
            <person name="Nagy L.G."/>
            <person name="Henrissat B."/>
            <person name="Grigoriev I.V."/>
            <person name="Yang Z.L."/>
            <person name="Xu J."/>
            <person name="Martin F.M."/>
        </authorList>
    </citation>
    <scope>NUCLEOTIDE SEQUENCE</scope>
    <source>
        <strain evidence="6">KKN 215</strain>
    </source>
</reference>
<dbReference type="HAMAP" id="MF_00185">
    <property type="entry name" value="IPP_trans"/>
    <property type="match status" value="1"/>
</dbReference>
<dbReference type="GO" id="GO:0005524">
    <property type="term" value="F:ATP binding"/>
    <property type="evidence" value="ECO:0007669"/>
    <property type="project" value="UniProtKB-KW"/>
</dbReference>
<name>A0A8K0XX42_9AGAR</name>
<gene>
    <name evidence="6" type="ORF">BXZ70DRAFT_884778</name>
</gene>
<dbReference type="Gene3D" id="1.10.20.140">
    <property type="match status" value="1"/>
</dbReference>
<evidence type="ECO:0000256" key="3">
    <source>
        <dbReference type="ARBA" id="ARBA00022741"/>
    </source>
</evidence>
<dbReference type="Pfam" id="PF01715">
    <property type="entry name" value="IPPT"/>
    <property type="match status" value="1"/>
</dbReference>
<evidence type="ECO:0000256" key="2">
    <source>
        <dbReference type="ARBA" id="ARBA00022679"/>
    </source>
</evidence>
<dbReference type="Gene3D" id="3.40.50.300">
    <property type="entry name" value="P-loop containing nucleotide triphosphate hydrolases"/>
    <property type="match status" value="1"/>
</dbReference>